<dbReference type="EMBL" id="OY882866">
    <property type="protein sequence ID" value="CAK6449643.1"/>
    <property type="molecule type" value="Genomic_DNA"/>
</dbReference>
<dbReference type="Proteomes" id="UP001314169">
    <property type="component" value="Chromosome 9"/>
</dbReference>
<organism evidence="1 2">
    <name type="scientific">Pipistrellus nathusii</name>
    <name type="common">Nathusius' pipistrelle</name>
    <dbReference type="NCBI Taxonomy" id="59473"/>
    <lineage>
        <taxon>Eukaryota</taxon>
        <taxon>Metazoa</taxon>
        <taxon>Chordata</taxon>
        <taxon>Craniata</taxon>
        <taxon>Vertebrata</taxon>
        <taxon>Euteleostomi</taxon>
        <taxon>Mammalia</taxon>
        <taxon>Eutheria</taxon>
        <taxon>Laurasiatheria</taxon>
        <taxon>Chiroptera</taxon>
        <taxon>Yangochiroptera</taxon>
        <taxon>Vespertilionidae</taxon>
        <taxon>Pipistrellus</taxon>
    </lineage>
</organism>
<gene>
    <name evidence="1" type="ORF">MPIPNATIZW_LOCUS17949</name>
</gene>
<proteinExistence type="predicted"/>
<accession>A0ABP0AGJ2</accession>
<evidence type="ECO:0000313" key="2">
    <source>
        <dbReference type="Proteomes" id="UP001314169"/>
    </source>
</evidence>
<sequence>MQVPVLQLRGLLRLVGLVPNRSFAGEVEAVFLLNFSPKLEVSNAEGTCRLGRHFPVRRHSHVLPPVPVPEPVKVNPLGQAGGEEESVFQKELSEGSQGFLNVGKTEVNYLLRKLWFGFVFFRSKERTKHV</sequence>
<keyword evidence="2" id="KW-1185">Reference proteome</keyword>
<reference evidence="1" key="1">
    <citation type="submission" date="2023-12" db="EMBL/GenBank/DDBJ databases">
        <authorList>
            <person name="Brown T."/>
        </authorList>
    </citation>
    <scope>NUCLEOTIDE SEQUENCE</scope>
</reference>
<name>A0ABP0AGJ2_PIPNA</name>
<evidence type="ECO:0000313" key="1">
    <source>
        <dbReference type="EMBL" id="CAK6449643.1"/>
    </source>
</evidence>
<protein>
    <submittedName>
        <fullName evidence="1">Uncharacterized protein</fullName>
    </submittedName>
</protein>